<evidence type="ECO:0000256" key="4">
    <source>
        <dbReference type="ARBA" id="ARBA00032407"/>
    </source>
</evidence>
<dbReference type="STRING" id="1798183.GA0061080_101629"/>
<dbReference type="Gene3D" id="3.10.20.30">
    <property type="match status" value="1"/>
</dbReference>
<dbReference type="SUPFAM" id="SSF55021">
    <property type="entry name" value="ACT-like"/>
    <property type="match status" value="1"/>
</dbReference>
<dbReference type="InterPro" id="IPR002912">
    <property type="entry name" value="ACT_dom"/>
</dbReference>
<dbReference type="CDD" id="cd05399">
    <property type="entry name" value="NT_Rel-Spo_like"/>
    <property type="match status" value="1"/>
</dbReference>
<dbReference type="InterPro" id="IPR012675">
    <property type="entry name" value="Beta-grasp_dom_sf"/>
</dbReference>
<dbReference type="Pfam" id="PF13291">
    <property type="entry name" value="ACT_4"/>
    <property type="match status" value="1"/>
</dbReference>
<dbReference type="GO" id="GO:0008893">
    <property type="term" value="F:guanosine-3',5'-bis(diphosphate) 3'-diphosphatase activity"/>
    <property type="evidence" value="ECO:0007669"/>
    <property type="project" value="TreeGrafter"/>
</dbReference>
<dbReference type="SUPFAM" id="SSF109604">
    <property type="entry name" value="HD-domain/PDEase-like"/>
    <property type="match status" value="1"/>
</dbReference>
<dbReference type="SUPFAM" id="SSF81271">
    <property type="entry name" value="TGS-like"/>
    <property type="match status" value="1"/>
</dbReference>
<dbReference type="PANTHER" id="PTHR21262">
    <property type="entry name" value="GUANOSINE-3',5'-BIS DIPHOSPHATE 3'-PYROPHOSPHOHYDROLASE"/>
    <property type="match status" value="1"/>
</dbReference>
<dbReference type="OrthoDB" id="9805041at2"/>
<comment type="function">
    <text evidence="6">In eubacteria ppGpp (guanosine 3'-diphosphate 5'-diphosphate) is a mediator of the stringent response that coordinates a variety of cellular activities in response to changes in nutritional abundance.</text>
</comment>
<gene>
    <name evidence="9" type="ORF">GA0061080_101629</name>
</gene>
<evidence type="ECO:0000259" key="8">
    <source>
        <dbReference type="PROSITE" id="PS51880"/>
    </source>
</evidence>
<dbReference type="PROSITE" id="PS51671">
    <property type="entry name" value="ACT"/>
    <property type="match status" value="1"/>
</dbReference>
<name>A0A1C4B2M3_9GAMM</name>
<comment type="pathway">
    <text evidence="2">Purine metabolism.</text>
</comment>
<dbReference type="GO" id="GO:0015969">
    <property type="term" value="P:guanosine tetraphosphate metabolic process"/>
    <property type="evidence" value="ECO:0007669"/>
    <property type="project" value="InterPro"/>
</dbReference>
<protein>
    <recommendedName>
        <fullName evidence="1">GTP pyrophosphokinase</fullName>
    </recommendedName>
    <alternativeName>
        <fullName evidence="4">(p)ppGpp synthase</fullName>
    </alternativeName>
    <alternativeName>
        <fullName evidence="3">ATP:GTP 3'-pyrophosphotransferase</fullName>
    </alternativeName>
    <alternativeName>
        <fullName evidence="5">ppGpp synthase I</fullName>
    </alternativeName>
</protein>
<dbReference type="FunFam" id="3.10.20.30:FF:000002">
    <property type="entry name" value="GTP pyrophosphokinase (RelA/SpoT)"/>
    <property type="match status" value="1"/>
</dbReference>
<dbReference type="GO" id="GO:0015949">
    <property type="term" value="P:nucleobase-containing small molecule interconversion"/>
    <property type="evidence" value="ECO:0007669"/>
    <property type="project" value="UniProtKB-ARBA"/>
</dbReference>
<reference evidence="10" key="1">
    <citation type="submission" date="2016-08" db="EMBL/GenBank/DDBJ databases">
        <authorList>
            <person name="Varghese N."/>
            <person name="Submissions Spin"/>
        </authorList>
    </citation>
    <scope>NUCLEOTIDE SEQUENCE [LARGE SCALE GENOMIC DNA]</scope>
    <source>
        <strain evidence="10">R-53144</strain>
    </source>
</reference>
<sequence length="752" mass="86511">MVSIRGAHQHSEEHYPLTQFDVERWAKQELLLTNPASYTKFREVWDFCFESSAGAPEQVYCFQNSIEMVEILATLNMDINSLCAALLLPFVDSKIIRREDIPEDFDREISHIISSIVRMKEIRQLRAIRSGSATTEQIDSIRRMLLAMANDFRSVIIKLAERITYLRNLINAPQEEQVLAAKECFNIYAPLANRLGIGQLKWELEDFCFRYLHPNEYHFIAKKLHEKRLDRELYINQFVNHLQDLMNQDHVRAEVYGRPKHIYSIWRKMEHKHLKFEDLYDIRAVRIISDSIEDCYNALGIVHSHYKHIAKEFDDYVANPKPNGYQSIHTVVYGPQDKTIEIQIRTEQMHNDAELGVAAHWKYKEGSTDKMTAYDQRISWLRKLLTWQQEMSESGEIQEAVRSQIFDDRVYVFTPKGDVVDLPAGSTPLDFAYHIHSDVGHRCIGAKVSGRIVPFTYRLKMGDQIEVITQKHPNPSRDWLNPNTGFINSSRARAKIQTWFKKQDRHKNIAAGQQILEHELEPLNISIKSVEKILINKYNAHSFDEVLAGIGSGDVRINQLVNFINAQFNKPTAEEADEAVLKQIAQKSNIQTKNTNKTNNKKGSEIIIEGVGNLMYTIANCCRPIPGDPIAGFVTQGRGISIHRADCEQLQELKNHAPERITHAVWNSNTYSSYTMVVQIVANDRSGLLRDITTVLANEKVNVLGLISRSDMKQQLATIDVDMEIFDQDSLNRVLNKIKQLPDVVEAKRFQG</sequence>
<dbReference type="SUPFAM" id="SSF81301">
    <property type="entry name" value="Nucleotidyltransferase"/>
    <property type="match status" value="1"/>
</dbReference>
<dbReference type="InterPro" id="IPR007685">
    <property type="entry name" value="RelA_SpoT"/>
</dbReference>
<dbReference type="InterPro" id="IPR045600">
    <property type="entry name" value="RelA/SpoT_AH_RIS"/>
</dbReference>
<dbReference type="GO" id="GO:0042594">
    <property type="term" value="P:response to starvation"/>
    <property type="evidence" value="ECO:0007669"/>
    <property type="project" value="TreeGrafter"/>
</dbReference>
<keyword evidence="9" id="KW-0808">Transferase</keyword>
<feature type="domain" description="TGS" evidence="8">
    <location>
        <begin position="408"/>
        <end position="469"/>
    </location>
</feature>
<evidence type="ECO:0000313" key="10">
    <source>
        <dbReference type="Proteomes" id="UP000199698"/>
    </source>
</evidence>
<dbReference type="CDD" id="cd01668">
    <property type="entry name" value="TGS_RSH"/>
    <property type="match status" value="1"/>
</dbReference>
<evidence type="ECO:0000256" key="5">
    <source>
        <dbReference type="ARBA" id="ARBA00033308"/>
    </source>
</evidence>
<evidence type="ECO:0000313" key="9">
    <source>
        <dbReference type="EMBL" id="SCC01131.1"/>
    </source>
</evidence>
<dbReference type="PANTHER" id="PTHR21262:SF31">
    <property type="entry name" value="GTP PYROPHOSPHOKINASE"/>
    <property type="match status" value="1"/>
</dbReference>
<evidence type="ECO:0000256" key="1">
    <source>
        <dbReference type="ARBA" id="ARBA00019852"/>
    </source>
</evidence>
<dbReference type="NCBIfam" id="NF008124">
    <property type="entry name" value="PRK10872.1"/>
    <property type="match status" value="1"/>
</dbReference>
<dbReference type="EMBL" id="FMBA01000016">
    <property type="protein sequence ID" value="SCC01131.1"/>
    <property type="molecule type" value="Genomic_DNA"/>
</dbReference>
<evidence type="ECO:0000256" key="3">
    <source>
        <dbReference type="ARBA" id="ARBA00029754"/>
    </source>
</evidence>
<keyword evidence="9" id="KW-0418">Kinase</keyword>
<dbReference type="GO" id="GO:0016301">
    <property type="term" value="F:kinase activity"/>
    <property type="evidence" value="ECO:0007669"/>
    <property type="project" value="UniProtKB-KW"/>
</dbReference>
<dbReference type="SMART" id="SM00954">
    <property type="entry name" value="RelA_SpoT"/>
    <property type="match status" value="1"/>
</dbReference>
<dbReference type="Proteomes" id="UP000199698">
    <property type="component" value="Unassembled WGS sequence"/>
</dbReference>
<evidence type="ECO:0000259" key="7">
    <source>
        <dbReference type="PROSITE" id="PS51671"/>
    </source>
</evidence>
<dbReference type="GO" id="GO:0008728">
    <property type="term" value="F:GTP diphosphokinase activity"/>
    <property type="evidence" value="ECO:0007669"/>
    <property type="project" value="TreeGrafter"/>
</dbReference>
<dbReference type="FunFam" id="3.30.460.10:FF:000001">
    <property type="entry name" value="GTP pyrophosphokinase RelA"/>
    <property type="match status" value="1"/>
</dbReference>
<feature type="domain" description="ACT" evidence="7">
    <location>
        <begin position="677"/>
        <end position="752"/>
    </location>
</feature>
<dbReference type="Gene3D" id="1.10.3210.10">
    <property type="entry name" value="Hypothetical protein af1432"/>
    <property type="match status" value="1"/>
</dbReference>
<dbReference type="InterPro" id="IPR045865">
    <property type="entry name" value="ACT-like_dom_sf"/>
</dbReference>
<dbReference type="RefSeq" id="WP_091122516.1">
    <property type="nucleotide sequence ID" value="NZ_FMBA01000016.1"/>
</dbReference>
<dbReference type="InterPro" id="IPR004095">
    <property type="entry name" value="TGS"/>
</dbReference>
<dbReference type="InterPro" id="IPR004811">
    <property type="entry name" value="RelA/Spo_fam"/>
</dbReference>
<dbReference type="GO" id="GO:0005886">
    <property type="term" value="C:plasma membrane"/>
    <property type="evidence" value="ECO:0007669"/>
    <property type="project" value="TreeGrafter"/>
</dbReference>
<keyword evidence="10" id="KW-1185">Reference proteome</keyword>
<dbReference type="AlphaFoldDB" id="A0A1C4B2M3"/>
<dbReference type="CDD" id="cd04876">
    <property type="entry name" value="ACT_RelA-SpoT"/>
    <property type="match status" value="1"/>
</dbReference>
<dbReference type="Pfam" id="PF04607">
    <property type="entry name" value="RelA_SpoT"/>
    <property type="match status" value="1"/>
</dbReference>
<dbReference type="NCBIfam" id="TIGR00691">
    <property type="entry name" value="spoT_relA"/>
    <property type="match status" value="1"/>
</dbReference>
<dbReference type="Pfam" id="PF13328">
    <property type="entry name" value="HD_4"/>
    <property type="match status" value="1"/>
</dbReference>
<dbReference type="InterPro" id="IPR033655">
    <property type="entry name" value="TGS_RelA/SpoT"/>
</dbReference>
<dbReference type="Gene3D" id="3.30.460.10">
    <property type="entry name" value="Beta Polymerase, domain 2"/>
    <property type="match status" value="1"/>
</dbReference>
<organism evidence="9 10">
    <name type="scientific">Gilliamella intestini</name>
    <dbReference type="NCBI Taxonomy" id="1798183"/>
    <lineage>
        <taxon>Bacteria</taxon>
        <taxon>Pseudomonadati</taxon>
        <taxon>Pseudomonadota</taxon>
        <taxon>Gammaproteobacteria</taxon>
        <taxon>Orbales</taxon>
        <taxon>Orbaceae</taxon>
        <taxon>Gilliamella</taxon>
    </lineage>
</organism>
<dbReference type="PROSITE" id="PS51880">
    <property type="entry name" value="TGS"/>
    <property type="match status" value="1"/>
</dbReference>
<proteinExistence type="inferred from homology"/>
<comment type="similarity">
    <text evidence="6">Belongs to the relA/spoT family.</text>
</comment>
<accession>A0A1C4B2M3</accession>
<dbReference type="Pfam" id="PF19296">
    <property type="entry name" value="RelA_AH_RIS"/>
    <property type="match status" value="1"/>
</dbReference>
<dbReference type="Gene3D" id="3.30.70.260">
    <property type="match status" value="1"/>
</dbReference>
<evidence type="ECO:0000256" key="2">
    <source>
        <dbReference type="ARBA" id="ARBA00025704"/>
    </source>
</evidence>
<dbReference type="InterPro" id="IPR012676">
    <property type="entry name" value="TGS-like"/>
</dbReference>
<dbReference type="InterPro" id="IPR043519">
    <property type="entry name" value="NT_sf"/>
</dbReference>
<dbReference type="Pfam" id="PF02824">
    <property type="entry name" value="TGS"/>
    <property type="match status" value="1"/>
</dbReference>
<evidence type="ECO:0000256" key="6">
    <source>
        <dbReference type="RuleBase" id="RU003847"/>
    </source>
</evidence>